<dbReference type="AlphaFoldDB" id="A0A8X6GJZ2"/>
<proteinExistence type="predicted"/>
<dbReference type="EMBL" id="BMAO01005902">
    <property type="protein sequence ID" value="GFR04634.1"/>
    <property type="molecule type" value="Genomic_DNA"/>
</dbReference>
<organism evidence="1 2">
    <name type="scientific">Trichonephila clavata</name>
    <name type="common">Joro spider</name>
    <name type="synonym">Nephila clavata</name>
    <dbReference type="NCBI Taxonomy" id="2740835"/>
    <lineage>
        <taxon>Eukaryota</taxon>
        <taxon>Metazoa</taxon>
        <taxon>Ecdysozoa</taxon>
        <taxon>Arthropoda</taxon>
        <taxon>Chelicerata</taxon>
        <taxon>Arachnida</taxon>
        <taxon>Araneae</taxon>
        <taxon>Araneomorphae</taxon>
        <taxon>Entelegynae</taxon>
        <taxon>Araneoidea</taxon>
        <taxon>Nephilidae</taxon>
        <taxon>Trichonephila</taxon>
    </lineage>
</organism>
<gene>
    <name evidence="1" type="ORF">TNCT_226761</name>
</gene>
<reference evidence="1" key="1">
    <citation type="submission" date="2020-07" db="EMBL/GenBank/DDBJ databases">
        <title>Multicomponent nature underlies the extraordinary mechanical properties of spider dragline silk.</title>
        <authorList>
            <person name="Kono N."/>
            <person name="Nakamura H."/>
            <person name="Mori M."/>
            <person name="Yoshida Y."/>
            <person name="Ohtoshi R."/>
            <person name="Malay A.D."/>
            <person name="Moran D.A.P."/>
            <person name="Tomita M."/>
            <person name="Numata K."/>
            <person name="Arakawa K."/>
        </authorList>
    </citation>
    <scope>NUCLEOTIDE SEQUENCE</scope>
</reference>
<evidence type="ECO:0000313" key="2">
    <source>
        <dbReference type="Proteomes" id="UP000887116"/>
    </source>
</evidence>
<accession>A0A8X6GJZ2</accession>
<name>A0A8X6GJZ2_TRICU</name>
<keyword evidence="2" id="KW-1185">Reference proteome</keyword>
<evidence type="ECO:0000313" key="1">
    <source>
        <dbReference type="EMBL" id="GFR04634.1"/>
    </source>
</evidence>
<protein>
    <submittedName>
        <fullName evidence="1">Uncharacterized protein</fullName>
    </submittedName>
</protein>
<sequence>MAEVDRLPEIDSFYYDADSPHDLHELFESLYKNFINVNLGRRSDAKLALNIFWGRSGMNLNKSKLTFVSTVHDFNKILIDKTYKRCVSTHS</sequence>
<comment type="caution">
    <text evidence="1">The sequence shown here is derived from an EMBL/GenBank/DDBJ whole genome shotgun (WGS) entry which is preliminary data.</text>
</comment>
<dbReference type="OrthoDB" id="10484346at2759"/>
<dbReference type="Proteomes" id="UP000887116">
    <property type="component" value="Unassembled WGS sequence"/>
</dbReference>